<evidence type="ECO:0000256" key="3">
    <source>
        <dbReference type="ARBA" id="ARBA00022824"/>
    </source>
</evidence>
<dbReference type="AlphaFoldDB" id="A0A183BH13"/>
<dbReference type="SUPFAM" id="SSF50911">
    <property type="entry name" value="Mannose 6-phosphate receptor domain"/>
    <property type="match status" value="1"/>
</dbReference>
<feature type="chain" id="PRO_5043138438" description="Endoplasmic reticulum lectin 1" evidence="8">
    <location>
        <begin position="25"/>
        <end position="253"/>
    </location>
</feature>
<keyword evidence="11" id="KW-1185">Reference proteome</keyword>
<dbReference type="GO" id="GO:0005788">
    <property type="term" value="C:endoplasmic reticulum lumen"/>
    <property type="evidence" value="ECO:0007669"/>
    <property type="project" value="TreeGrafter"/>
</dbReference>
<accession>A0A183BH13</accession>
<dbReference type="Pfam" id="PF07915">
    <property type="entry name" value="PRKCSH"/>
    <property type="match status" value="1"/>
</dbReference>
<evidence type="ECO:0000259" key="9">
    <source>
        <dbReference type="PROSITE" id="PS51914"/>
    </source>
</evidence>
<evidence type="ECO:0000256" key="1">
    <source>
        <dbReference type="ARBA" id="ARBA00004240"/>
    </source>
</evidence>
<dbReference type="PANTHER" id="PTHR15414:SF0">
    <property type="entry name" value="ENDOPLASMIC RETICULUM LECTIN 1"/>
    <property type="match status" value="1"/>
</dbReference>
<dbReference type="InterPro" id="IPR044865">
    <property type="entry name" value="MRH_dom"/>
</dbReference>
<name>A0A183BH13_9TREM</name>
<reference evidence="10 11" key="2">
    <citation type="submission" date="2018-11" db="EMBL/GenBank/DDBJ databases">
        <authorList>
            <consortium name="Pathogen Informatics"/>
        </authorList>
    </citation>
    <scope>NUCLEOTIDE SEQUENCE [LARGE SCALE GENOMIC DNA]</scope>
    <source>
        <strain evidence="10 11">Egypt</strain>
    </source>
</reference>
<proteinExistence type="predicted"/>
<sequence length="253" mass="29820">MARSMNVILWLVCFNFGLLHHANSLGGSKIDDDSLYKIDWTSRIDGPPLLVSTKLGEKYECDIPLNVKNEKKRDIDESASINELELLNEVFSREPCAVRTEFYWTYELCHKAHIRQYHEEFKPDKTISSRQEYFLGYLDNSDIEIDDDSTRHKKYSYPYYPVNFTMGDICDLTQQHRVTTVLYICFEDIEAQIVEVAEVESCRYQVIFATKHLCRHPAYQVSYCCLRSLIQDVILLLYTWLVYKIHKSRRSVK</sequence>
<feature type="domain" description="MRH" evidence="9">
    <location>
        <begin position="94"/>
        <end position="216"/>
    </location>
</feature>
<feature type="signal peptide" evidence="8">
    <location>
        <begin position="1"/>
        <end position="24"/>
    </location>
</feature>
<dbReference type="InterPro" id="IPR012913">
    <property type="entry name" value="OS9-like_dom"/>
</dbReference>
<evidence type="ECO:0000256" key="2">
    <source>
        <dbReference type="ARBA" id="ARBA00022729"/>
    </source>
</evidence>
<evidence type="ECO:0000256" key="7">
    <source>
        <dbReference type="ARBA" id="ARBA00041661"/>
    </source>
</evidence>
<keyword evidence="4" id="KW-1015">Disulfide bond</keyword>
<dbReference type="OrthoDB" id="239053at2759"/>
<evidence type="ECO:0000256" key="4">
    <source>
        <dbReference type="ARBA" id="ARBA00023157"/>
    </source>
</evidence>
<dbReference type="Proteomes" id="UP000272942">
    <property type="component" value="Unassembled WGS sequence"/>
</dbReference>
<keyword evidence="3" id="KW-0256">Endoplasmic reticulum</keyword>
<dbReference type="WBParaSite" id="ECPE_0001854801-mRNA-1">
    <property type="protein sequence ID" value="ECPE_0001854801-mRNA-1"/>
    <property type="gene ID" value="ECPE_0001854801"/>
</dbReference>
<dbReference type="GO" id="GO:0030968">
    <property type="term" value="P:endoplasmic reticulum unfolded protein response"/>
    <property type="evidence" value="ECO:0007669"/>
    <property type="project" value="InterPro"/>
</dbReference>
<evidence type="ECO:0000256" key="8">
    <source>
        <dbReference type="SAM" id="SignalP"/>
    </source>
</evidence>
<dbReference type="PANTHER" id="PTHR15414">
    <property type="entry name" value="OS-9-RELATED"/>
    <property type="match status" value="1"/>
</dbReference>
<reference evidence="12" key="1">
    <citation type="submission" date="2016-06" db="UniProtKB">
        <authorList>
            <consortium name="WormBaseParasite"/>
        </authorList>
    </citation>
    <scope>IDENTIFICATION</scope>
</reference>
<gene>
    <name evidence="10" type="ORF">ECPE_LOCUS18498</name>
</gene>
<comment type="subcellular location">
    <subcellularLocation>
        <location evidence="1">Endoplasmic reticulum</location>
    </subcellularLocation>
</comment>
<protein>
    <recommendedName>
        <fullName evidence="6">Endoplasmic reticulum lectin 1</fullName>
    </recommendedName>
    <alternativeName>
        <fullName evidence="7">ER lectin</fullName>
    </alternativeName>
</protein>
<evidence type="ECO:0000313" key="11">
    <source>
        <dbReference type="Proteomes" id="UP000272942"/>
    </source>
</evidence>
<comment type="function">
    <text evidence="5">Probable lectin that binds selectively to improperly folded lumenal proteins. May function in endoplasmic reticulum quality control and endoplasmic reticulum-associated degradation (ERAD) of both non-glycosylated proteins and glycoproteins.</text>
</comment>
<organism evidence="12">
    <name type="scientific">Echinostoma caproni</name>
    <dbReference type="NCBI Taxonomy" id="27848"/>
    <lineage>
        <taxon>Eukaryota</taxon>
        <taxon>Metazoa</taxon>
        <taxon>Spiralia</taxon>
        <taxon>Lophotrochozoa</taxon>
        <taxon>Platyhelminthes</taxon>
        <taxon>Trematoda</taxon>
        <taxon>Digenea</taxon>
        <taxon>Plagiorchiida</taxon>
        <taxon>Echinostomata</taxon>
        <taxon>Echinostomatoidea</taxon>
        <taxon>Echinostomatidae</taxon>
        <taxon>Echinostoma</taxon>
    </lineage>
</organism>
<dbReference type="PROSITE" id="PS51914">
    <property type="entry name" value="MRH"/>
    <property type="match status" value="1"/>
</dbReference>
<dbReference type="InterPro" id="IPR009011">
    <property type="entry name" value="Man6P_isomerase_rcpt-bd_dom_sf"/>
</dbReference>
<keyword evidence="2 8" id="KW-0732">Signal</keyword>
<evidence type="ECO:0000256" key="6">
    <source>
        <dbReference type="ARBA" id="ARBA00041108"/>
    </source>
</evidence>
<evidence type="ECO:0000313" key="12">
    <source>
        <dbReference type="WBParaSite" id="ECPE_0001854801-mRNA-1"/>
    </source>
</evidence>
<evidence type="ECO:0000256" key="5">
    <source>
        <dbReference type="ARBA" id="ARBA00037585"/>
    </source>
</evidence>
<dbReference type="InterPro" id="IPR045149">
    <property type="entry name" value="OS-9-like"/>
</dbReference>
<dbReference type="EMBL" id="UZAN01079654">
    <property type="protein sequence ID" value="VDP96475.1"/>
    <property type="molecule type" value="Genomic_DNA"/>
</dbReference>
<evidence type="ECO:0000313" key="10">
    <source>
        <dbReference type="EMBL" id="VDP96475.1"/>
    </source>
</evidence>
<dbReference type="GO" id="GO:0030970">
    <property type="term" value="P:retrograde protein transport, ER to cytosol"/>
    <property type="evidence" value="ECO:0007669"/>
    <property type="project" value="TreeGrafter"/>
</dbReference>
<dbReference type="Gene3D" id="2.70.130.10">
    <property type="entry name" value="Mannose-6-phosphate receptor binding domain"/>
    <property type="match status" value="1"/>
</dbReference>